<dbReference type="Pfam" id="PF07733">
    <property type="entry name" value="DNA_pol3_alpha"/>
    <property type="match status" value="1"/>
</dbReference>
<name>A0A0G1UEY0_9BACT</name>
<dbReference type="InterPro" id="IPR004365">
    <property type="entry name" value="NA-bd_OB_tRNA"/>
</dbReference>
<dbReference type="GO" id="GO:0005737">
    <property type="term" value="C:cytoplasm"/>
    <property type="evidence" value="ECO:0007669"/>
    <property type="project" value="UniProtKB-SubCell"/>
</dbReference>
<dbReference type="InterPro" id="IPR004013">
    <property type="entry name" value="PHP_dom"/>
</dbReference>
<dbReference type="AlphaFoldDB" id="A0A0G1UEY0"/>
<dbReference type="InterPro" id="IPR029460">
    <property type="entry name" value="DNAPol_HHH"/>
</dbReference>
<dbReference type="InterPro" id="IPR003141">
    <property type="entry name" value="Pol/His_phosphatase_N"/>
</dbReference>
<dbReference type="CDD" id="cd04485">
    <property type="entry name" value="DnaE_OBF"/>
    <property type="match status" value="1"/>
</dbReference>
<protein>
    <recommendedName>
        <fullName evidence="3">DNA polymerase III subunit alpha</fullName>
        <ecNumber evidence="2">2.7.7.7</ecNumber>
    </recommendedName>
</protein>
<comment type="caution">
    <text evidence="10">The sequence shown here is derived from an EMBL/GenBank/DDBJ whole genome shotgun (WGS) entry which is preliminary data.</text>
</comment>
<dbReference type="Pfam" id="PF02811">
    <property type="entry name" value="PHP"/>
    <property type="match status" value="1"/>
</dbReference>
<keyword evidence="5 10" id="KW-0548">Nucleotidyltransferase</keyword>
<evidence type="ECO:0000256" key="8">
    <source>
        <dbReference type="ARBA" id="ARBA00049244"/>
    </source>
</evidence>
<evidence type="ECO:0000256" key="6">
    <source>
        <dbReference type="ARBA" id="ARBA00022705"/>
    </source>
</evidence>
<feature type="domain" description="Polymerase/histidinol phosphatase N-terminal" evidence="9">
    <location>
        <begin position="6"/>
        <end position="73"/>
    </location>
</feature>
<evidence type="ECO:0000313" key="10">
    <source>
        <dbReference type="EMBL" id="KKU92717.1"/>
    </source>
</evidence>
<evidence type="ECO:0000256" key="2">
    <source>
        <dbReference type="ARBA" id="ARBA00012417"/>
    </source>
</evidence>
<dbReference type="NCBIfam" id="TIGR00594">
    <property type="entry name" value="polc"/>
    <property type="match status" value="1"/>
</dbReference>
<dbReference type="GO" id="GO:0006260">
    <property type="term" value="P:DNA replication"/>
    <property type="evidence" value="ECO:0007669"/>
    <property type="project" value="UniProtKB-KW"/>
</dbReference>
<dbReference type="Gene3D" id="1.10.10.1600">
    <property type="entry name" value="Bacterial DNA polymerase III alpha subunit, thumb domain"/>
    <property type="match status" value="1"/>
</dbReference>
<comment type="catalytic activity">
    <reaction evidence="8">
        <text>DNA(n) + a 2'-deoxyribonucleoside 5'-triphosphate = DNA(n+1) + diphosphate</text>
        <dbReference type="Rhea" id="RHEA:22508"/>
        <dbReference type="Rhea" id="RHEA-COMP:17339"/>
        <dbReference type="Rhea" id="RHEA-COMP:17340"/>
        <dbReference type="ChEBI" id="CHEBI:33019"/>
        <dbReference type="ChEBI" id="CHEBI:61560"/>
        <dbReference type="ChEBI" id="CHEBI:173112"/>
        <dbReference type="EC" id="2.7.7.7"/>
    </reaction>
</comment>
<evidence type="ECO:0000256" key="4">
    <source>
        <dbReference type="ARBA" id="ARBA00022679"/>
    </source>
</evidence>
<dbReference type="Gene3D" id="3.20.20.140">
    <property type="entry name" value="Metal-dependent hydrolases"/>
    <property type="match status" value="1"/>
</dbReference>
<dbReference type="SUPFAM" id="SSF89550">
    <property type="entry name" value="PHP domain-like"/>
    <property type="match status" value="1"/>
</dbReference>
<dbReference type="Proteomes" id="UP000034877">
    <property type="component" value="Unassembled WGS sequence"/>
</dbReference>
<organism evidence="10 11">
    <name type="scientific">Candidatus Amesbacteria bacterium GW2011_GWC1_48_10</name>
    <dbReference type="NCBI Taxonomy" id="1618365"/>
    <lineage>
        <taxon>Bacteria</taxon>
        <taxon>Candidatus Amesiibacteriota</taxon>
    </lineage>
</organism>
<dbReference type="NCBIfam" id="NF004226">
    <property type="entry name" value="PRK05673.1"/>
    <property type="match status" value="1"/>
</dbReference>
<evidence type="ECO:0000259" key="9">
    <source>
        <dbReference type="SMART" id="SM00481"/>
    </source>
</evidence>
<comment type="subcellular location">
    <subcellularLocation>
        <location evidence="1">Cytoplasm</location>
    </subcellularLocation>
</comment>
<keyword evidence="6" id="KW-0235">DNA replication</keyword>
<dbReference type="CDD" id="cd12113">
    <property type="entry name" value="PHP_PolIIIA_DnaE3"/>
    <property type="match status" value="1"/>
</dbReference>
<dbReference type="GO" id="GO:0008408">
    <property type="term" value="F:3'-5' exonuclease activity"/>
    <property type="evidence" value="ECO:0007669"/>
    <property type="project" value="InterPro"/>
</dbReference>
<evidence type="ECO:0000256" key="7">
    <source>
        <dbReference type="ARBA" id="ARBA00022932"/>
    </source>
</evidence>
<dbReference type="Pfam" id="PF14579">
    <property type="entry name" value="HHH_6"/>
    <property type="match status" value="1"/>
</dbReference>
<dbReference type="GO" id="GO:0003887">
    <property type="term" value="F:DNA-directed DNA polymerase activity"/>
    <property type="evidence" value="ECO:0007669"/>
    <property type="project" value="UniProtKB-KW"/>
</dbReference>
<keyword evidence="7" id="KW-0239">DNA-directed DNA polymerase</keyword>
<dbReference type="GO" id="GO:0003676">
    <property type="term" value="F:nucleic acid binding"/>
    <property type="evidence" value="ECO:0007669"/>
    <property type="project" value="InterPro"/>
</dbReference>
<evidence type="ECO:0000256" key="3">
    <source>
        <dbReference type="ARBA" id="ARBA00019114"/>
    </source>
</evidence>
<dbReference type="EMBL" id="LCPE01000027">
    <property type="protein sequence ID" value="KKU92717.1"/>
    <property type="molecule type" value="Genomic_DNA"/>
</dbReference>
<evidence type="ECO:0000256" key="5">
    <source>
        <dbReference type="ARBA" id="ARBA00022695"/>
    </source>
</evidence>
<dbReference type="InterPro" id="IPR004805">
    <property type="entry name" value="DnaE2/DnaE/PolC"/>
</dbReference>
<dbReference type="InterPro" id="IPR040982">
    <property type="entry name" value="DNA_pol3_finger"/>
</dbReference>
<dbReference type="Pfam" id="PF17657">
    <property type="entry name" value="DNA_pol3_finger"/>
    <property type="match status" value="1"/>
</dbReference>
<gene>
    <name evidence="10" type="ORF">UY22_C0027G0009</name>
</gene>
<dbReference type="SMART" id="SM00481">
    <property type="entry name" value="POLIIIAc"/>
    <property type="match status" value="1"/>
</dbReference>
<dbReference type="Gene3D" id="1.10.150.870">
    <property type="match status" value="1"/>
</dbReference>
<evidence type="ECO:0000256" key="1">
    <source>
        <dbReference type="ARBA" id="ARBA00004496"/>
    </source>
</evidence>
<sequence>MSSNFVHLHVHTEYSLLDGLSKIKRLVSRVKELGMPAVAITDHGAMYGAIDFYKTCKSEGVKPIIGIEAYVVSGDHSKKAGRGDAENNHLVLLAQDLTGYRNLMQLTTIAHLQGYYYRPRFSRETLAKYHQGLVCLSACAKGEIGQLLINNDYASAKKSASWYQHLFGNRYYLEIQRHQFNDYFALVKDNPKILDKLTAMHTTEKIWVEGIVKLSRDLGIRLVATNDAHYIDQSDATAQDVLVCISTGKRVVDLDRLRYVDAPTFHLRSPQEMTRIFPDLPDAVANTLKVAEKIDLKVDLGKWYFPQIDIPQGRTAPQFLKETVLSRLEDRYPHPGTDTKTRLDYELEVIISKGYAPYFLMMADMVNWCTSQGIITNTRGSAAGSIISYVLGITTIDPIKYGLPFERFLNPFRPKPPDIDLDISDNRREELITYITDKYGSDKVAQICTFGRMLARAAVRDVGRVLGHPYSYPDKIAKLIPLGSQGFPMTIRKALDVSPELKLLYDSDPQAKNLLDLAREIEGNARHASVHAAGIVVSPTSMTDYSPLQLEPNGTKIITQYEMHACEDVGLVKFDILGIRNLSILNAAVDIIENSRHTKIDLANLPLDDKKTFAMLTRGATMGVFQLGGSGMTKWLKELKPARIEDIMVMIALFRPGPMANIPEYIARKNGRSPVTYLHPKMANYLDKSYGIMVYQEDVLFTALELAGYDWNTVDALRQAIGKKKPKEMAQQHDIFIKGCQTQSGMTEPEAEKIWQLFVPFQGYGFNKAHAASYGLVSYQTAYLKAHYPVEYMTALLTAESSYTDKIVEAVEECRHAKIKVLPPDINSSAVGFTIEPFADSLEGRAIRFGLTAVKNVGDAAISAILAARSAGPFSSLTDFCLRVDSQKVNRKVLESLIKAGALDAFGARSAMLAALDKIRGLGTSISKLKSSGQVSLFGDQSSSSPADNLPDLEEFAKDQKLNMEKELLGFYLTEHPHSDKLKGLEQIVSHRISDLYLDHHSLGQVTIGGIVETCRNVITKSGNLPMCFAKITDLTKSVEAVVFPKVFASTPGLWQPDNIVLLSGKVESRVAYDSPEESLEGTGLEITVIVESAAAFTGPDTNLPKNHKISSRNDERSTINPAIFIDIPPGLPQNKLVTLNQLLQSHRGNQSAELVFSQNGSSKSLPLPYGLNWTDDLKQAIDSLLKA</sequence>
<dbReference type="PANTHER" id="PTHR32294">
    <property type="entry name" value="DNA POLYMERASE III SUBUNIT ALPHA"/>
    <property type="match status" value="1"/>
</dbReference>
<dbReference type="InterPro" id="IPR016195">
    <property type="entry name" value="Pol/histidinol_Pase-like"/>
</dbReference>
<dbReference type="InterPro" id="IPR011708">
    <property type="entry name" value="DNA_pol3_alpha_NTPase_dom"/>
</dbReference>
<dbReference type="Pfam" id="PF01336">
    <property type="entry name" value="tRNA_anti-codon"/>
    <property type="match status" value="1"/>
</dbReference>
<keyword evidence="4 10" id="KW-0808">Transferase</keyword>
<evidence type="ECO:0000313" key="11">
    <source>
        <dbReference type="Proteomes" id="UP000034877"/>
    </source>
</evidence>
<reference evidence="10 11" key="1">
    <citation type="journal article" date="2015" name="Nature">
        <title>rRNA introns, odd ribosomes, and small enigmatic genomes across a large radiation of phyla.</title>
        <authorList>
            <person name="Brown C.T."/>
            <person name="Hug L.A."/>
            <person name="Thomas B.C."/>
            <person name="Sharon I."/>
            <person name="Castelle C.J."/>
            <person name="Singh A."/>
            <person name="Wilkins M.J."/>
            <person name="Williams K.H."/>
            <person name="Banfield J.F."/>
        </authorList>
    </citation>
    <scope>NUCLEOTIDE SEQUENCE [LARGE SCALE GENOMIC DNA]</scope>
</reference>
<dbReference type="InterPro" id="IPR041931">
    <property type="entry name" value="DNA_pol3_alpha_thumb_dom"/>
</dbReference>
<accession>A0A0G1UEY0</accession>
<dbReference type="PATRIC" id="fig|1618365.3.peg.663"/>
<dbReference type="EC" id="2.7.7.7" evidence="2"/>
<dbReference type="PANTHER" id="PTHR32294:SF0">
    <property type="entry name" value="DNA POLYMERASE III SUBUNIT ALPHA"/>
    <property type="match status" value="1"/>
</dbReference>
<proteinExistence type="predicted"/>